<proteinExistence type="predicted"/>
<dbReference type="Proteomes" id="UP000053259">
    <property type="component" value="Unassembled WGS sequence"/>
</dbReference>
<dbReference type="AlphaFoldDB" id="A0A0D1X9D7"/>
<reference evidence="1 2" key="1">
    <citation type="submission" date="2015-01" db="EMBL/GenBank/DDBJ databases">
        <title>The Genome Sequence of Ochroconis gallopava CBS43764.</title>
        <authorList>
            <consortium name="The Broad Institute Genomics Platform"/>
            <person name="Cuomo C."/>
            <person name="de Hoog S."/>
            <person name="Gorbushina A."/>
            <person name="Stielow B."/>
            <person name="Teixiera M."/>
            <person name="Abouelleil A."/>
            <person name="Chapman S.B."/>
            <person name="Priest M."/>
            <person name="Young S.K."/>
            <person name="Wortman J."/>
            <person name="Nusbaum C."/>
            <person name="Birren B."/>
        </authorList>
    </citation>
    <scope>NUCLEOTIDE SEQUENCE [LARGE SCALE GENOMIC DNA]</scope>
    <source>
        <strain evidence="1 2">CBS 43764</strain>
    </source>
</reference>
<dbReference type="OrthoDB" id="3789926at2759"/>
<dbReference type="RefSeq" id="XP_016208640.1">
    <property type="nucleotide sequence ID" value="XM_016363528.1"/>
</dbReference>
<dbReference type="VEuPathDB" id="FungiDB:PV09_09468"/>
<gene>
    <name evidence="1" type="ORF">PV09_09468</name>
</gene>
<dbReference type="InParanoid" id="A0A0D1X9D7"/>
<evidence type="ECO:0000313" key="1">
    <source>
        <dbReference type="EMBL" id="KIV98770.1"/>
    </source>
</evidence>
<sequence length="316" mass="35566">MAGGNKRERCYKPITIESAWDDLLQDARNIQLYGLHTSHRKSLRGAQKVVKGLSTGAEARDYKHFLNIIHRDCGIEVMFVVSSSVGIVRFSRFSAKVRKAFLDRLRSEGKVAISRCGNFEENTKEWFPETEVLHYHHVDESPQTQTHTIFENAFTQGFEFVFGNSICYTIYKQMAQAARYTVLTGAIKMSFPIRGSTDCSLCLVIPASWVAAVAKALFDVDVESDGETRYIIHKVKIYPDPKYPLTGISTTLIPPVFGENIASAMLASSKREEEVEKSIEKTDCVSMTWTSDPDEDGIINIILGLERSVELCNILY</sequence>
<dbReference type="EMBL" id="KN847599">
    <property type="protein sequence ID" value="KIV98770.1"/>
    <property type="molecule type" value="Genomic_DNA"/>
</dbReference>
<organism evidence="1 2">
    <name type="scientific">Verruconis gallopava</name>
    <dbReference type="NCBI Taxonomy" id="253628"/>
    <lineage>
        <taxon>Eukaryota</taxon>
        <taxon>Fungi</taxon>
        <taxon>Dikarya</taxon>
        <taxon>Ascomycota</taxon>
        <taxon>Pezizomycotina</taxon>
        <taxon>Dothideomycetes</taxon>
        <taxon>Pleosporomycetidae</taxon>
        <taxon>Venturiales</taxon>
        <taxon>Sympoventuriaceae</taxon>
        <taxon>Verruconis</taxon>
    </lineage>
</organism>
<accession>A0A0D1X9D7</accession>
<keyword evidence="2" id="KW-1185">Reference proteome</keyword>
<dbReference type="HOGENOM" id="CLU_880559_0_0_1"/>
<dbReference type="STRING" id="253628.A0A0D1X9D7"/>
<evidence type="ECO:0000313" key="2">
    <source>
        <dbReference type="Proteomes" id="UP000053259"/>
    </source>
</evidence>
<protein>
    <submittedName>
        <fullName evidence="1">Uncharacterized protein</fullName>
    </submittedName>
</protein>
<dbReference type="GeneID" id="27317441"/>
<name>A0A0D1X9D7_9PEZI</name>